<dbReference type="PANTHER" id="PTHR37311:SF1">
    <property type="entry name" value="2-PHOSPHOSULFOLACTATE PHOSPHATASE-RELATED"/>
    <property type="match status" value="1"/>
</dbReference>
<dbReference type="SUPFAM" id="SSF142823">
    <property type="entry name" value="ComB-like"/>
    <property type="match status" value="1"/>
</dbReference>
<evidence type="ECO:0000313" key="9">
    <source>
        <dbReference type="Proteomes" id="UP000270468"/>
    </source>
</evidence>
<dbReference type="InterPro" id="IPR036702">
    <property type="entry name" value="ComB-like_sf"/>
</dbReference>
<protein>
    <recommendedName>
        <fullName evidence="4">Probable 2-phosphosulfolactate phosphatase</fullName>
        <ecNumber evidence="3">3.1.3.71</ecNumber>
    </recommendedName>
</protein>
<keyword evidence="9" id="KW-1185">Reference proteome</keyword>
<accession>A0A3P5WYD7</accession>
<evidence type="ECO:0000256" key="1">
    <source>
        <dbReference type="ARBA" id="ARBA00001946"/>
    </source>
</evidence>
<dbReference type="EMBL" id="UXAV01000041">
    <property type="protein sequence ID" value="VDC28232.1"/>
    <property type="molecule type" value="Genomic_DNA"/>
</dbReference>
<gene>
    <name evidence="8" type="primary">comB</name>
    <name evidence="8" type="ORF">FILTAD_01846</name>
</gene>
<proteinExistence type="inferred from homology"/>
<keyword evidence="6" id="KW-0460">Magnesium</keyword>
<evidence type="ECO:0000256" key="2">
    <source>
        <dbReference type="ARBA" id="ARBA00009997"/>
    </source>
</evidence>
<reference evidence="8 9" key="1">
    <citation type="submission" date="2018-11" db="EMBL/GenBank/DDBJ databases">
        <authorList>
            <person name="Criscuolo A."/>
        </authorList>
    </citation>
    <scope>NUCLEOTIDE SEQUENCE [LARGE SCALE GENOMIC DNA]</scope>
    <source>
        <strain evidence="8">ATB-66</strain>
    </source>
</reference>
<dbReference type="PANTHER" id="PTHR37311">
    <property type="entry name" value="2-PHOSPHOSULFOLACTATE PHOSPHATASE-RELATED"/>
    <property type="match status" value="1"/>
</dbReference>
<name>A0A3P5WYD7_9BACL</name>
<dbReference type="InterPro" id="IPR005238">
    <property type="entry name" value="ComB-like"/>
</dbReference>
<organism evidence="8 9">
    <name type="scientific">Filibacter tadaridae</name>
    <dbReference type="NCBI Taxonomy" id="2483811"/>
    <lineage>
        <taxon>Bacteria</taxon>
        <taxon>Bacillati</taxon>
        <taxon>Bacillota</taxon>
        <taxon>Bacilli</taxon>
        <taxon>Bacillales</taxon>
        <taxon>Caryophanaceae</taxon>
        <taxon>Filibacter</taxon>
    </lineage>
</organism>
<evidence type="ECO:0000313" key="8">
    <source>
        <dbReference type="EMBL" id="VDC28232.1"/>
    </source>
</evidence>
<dbReference type="GO" id="GO:0000287">
    <property type="term" value="F:magnesium ion binding"/>
    <property type="evidence" value="ECO:0007669"/>
    <property type="project" value="InterPro"/>
</dbReference>
<dbReference type="RefSeq" id="WP_124070354.1">
    <property type="nucleotide sequence ID" value="NZ_CBCRXF010000005.1"/>
</dbReference>
<dbReference type="AlphaFoldDB" id="A0A3P5WYD7"/>
<dbReference type="OrthoDB" id="4913at2"/>
<dbReference type="Proteomes" id="UP000270468">
    <property type="component" value="Unassembled WGS sequence"/>
</dbReference>
<evidence type="ECO:0000256" key="3">
    <source>
        <dbReference type="ARBA" id="ARBA00012953"/>
    </source>
</evidence>
<evidence type="ECO:0000256" key="4">
    <source>
        <dbReference type="ARBA" id="ARBA00021948"/>
    </source>
</evidence>
<sequence length="255" mass="26814">MGHSREKGPKLHVVFTKEEVLSHKLGAGKVAVVFDVLLATTTISALLHYGAKEIIPVMDGAQAQQVKVSLAESTVILTGESGGKTIDGFLDPLPTYLKNTVSGKSVVLSTTNGTVTILNASTAGTVYAASLLNGNAVATKIAKEHAYDDIIVLCAGSGGHFAMEDFYGAGYFISELIGRNTTLKLTDSAKAALFFYQGNEGKAEEVLKASKTGEMMVKAGLLDDVRFAANKGIAPVVPQFENGLMVVKGEIIYGK</sequence>
<dbReference type="GO" id="GO:0050532">
    <property type="term" value="F:2-phosphosulfolactate phosphatase activity"/>
    <property type="evidence" value="ECO:0007669"/>
    <property type="project" value="UniProtKB-EC"/>
</dbReference>
<comment type="catalytic activity">
    <reaction evidence="7">
        <text>(2R)-O-phospho-3-sulfolactate + H2O = (2R)-3-sulfolactate + phosphate</text>
        <dbReference type="Rhea" id="RHEA:23416"/>
        <dbReference type="ChEBI" id="CHEBI:15377"/>
        <dbReference type="ChEBI" id="CHEBI:15597"/>
        <dbReference type="ChEBI" id="CHEBI:43474"/>
        <dbReference type="ChEBI" id="CHEBI:58738"/>
        <dbReference type="EC" id="3.1.3.71"/>
    </reaction>
</comment>
<dbReference type="GO" id="GO:0050545">
    <property type="term" value="F:sulfopyruvate decarboxylase activity"/>
    <property type="evidence" value="ECO:0007669"/>
    <property type="project" value="TreeGrafter"/>
</dbReference>
<evidence type="ECO:0000256" key="6">
    <source>
        <dbReference type="ARBA" id="ARBA00022842"/>
    </source>
</evidence>
<dbReference type="Pfam" id="PF04029">
    <property type="entry name" value="2-ph_phosp"/>
    <property type="match status" value="1"/>
</dbReference>
<keyword evidence="5 8" id="KW-0378">Hydrolase</keyword>
<evidence type="ECO:0000256" key="5">
    <source>
        <dbReference type="ARBA" id="ARBA00022801"/>
    </source>
</evidence>
<comment type="cofactor">
    <cofactor evidence="1">
        <name>Mg(2+)</name>
        <dbReference type="ChEBI" id="CHEBI:18420"/>
    </cofactor>
</comment>
<comment type="similarity">
    <text evidence="2">Belongs to the ComB family.</text>
</comment>
<dbReference type="Gene3D" id="3.90.1560.10">
    <property type="entry name" value="ComB-like"/>
    <property type="match status" value="1"/>
</dbReference>
<dbReference type="EC" id="3.1.3.71" evidence="3"/>
<evidence type="ECO:0000256" key="7">
    <source>
        <dbReference type="ARBA" id="ARBA00033711"/>
    </source>
</evidence>